<feature type="domain" description="VPS28 N-terminal" evidence="9">
    <location>
        <begin position="264"/>
        <end position="371"/>
    </location>
</feature>
<evidence type="ECO:0000256" key="2">
    <source>
        <dbReference type="ARBA" id="ARBA00022448"/>
    </source>
</evidence>
<evidence type="ECO:0000259" key="8">
    <source>
        <dbReference type="PROSITE" id="PS51310"/>
    </source>
</evidence>
<dbReference type="InterPro" id="IPR017898">
    <property type="entry name" value="VPS28_N"/>
</dbReference>
<accession>F4PUM6</accession>
<protein>
    <submittedName>
        <fullName evidence="10">Vacuolar protein sorting 28 family protein</fullName>
    </submittedName>
</protein>
<dbReference type="GO" id="GO:0000813">
    <property type="term" value="C:ESCRT I complex"/>
    <property type="evidence" value="ECO:0007669"/>
    <property type="project" value="InterPro"/>
</dbReference>
<dbReference type="PROSITE" id="PS51313">
    <property type="entry name" value="VPS28_N"/>
    <property type="match status" value="1"/>
</dbReference>
<evidence type="ECO:0000256" key="5">
    <source>
        <dbReference type="PROSITE-ProRule" id="PRU00642"/>
    </source>
</evidence>
<name>F4PUM6_CACFS</name>
<keyword evidence="4 5" id="KW-0653">Protein transport</keyword>
<dbReference type="KEGG" id="dfa:DFA_01776"/>
<feature type="compositionally biased region" description="Low complexity" evidence="6">
    <location>
        <begin position="25"/>
        <end position="68"/>
    </location>
</feature>
<dbReference type="OrthoDB" id="2671at2759"/>
<dbReference type="PANTHER" id="PTHR12937">
    <property type="entry name" value="VACUOLAR PROTEIN SORTING 28, ISOFORM 2 VPS28"/>
    <property type="match status" value="1"/>
</dbReference>
<evidence type="ECO:0000313" key="10">
    <source>
        <dbReference type="EMBL" id="EGG21890.1"/>
    </source>
</evidence>
<comment type="similarity">
    <text evidence="5">Belongs to the VPS28 family.</text>
</comment>
<dbReference type="SUPFAM" id="SSF140427">
    <property type="entry name" value="VPS28 C-terminal domain-like"/>
    <property type="match status" value="1"/>
</dbReference>
<evidence type="ECO:0000256" key="3">
    <source>
        <dbReference type="ARBA" id="ARBA00022753"/>
    </source>
</evidence>
<dbReference type="SUPFAM" id="SSF140111">
    <property type="entry name" value="Endosomal sorting complex assembly domain"/>
    <property type="match status" value="1"/>
</dbReference>
<dbReference type="PROSITE" id="PS51310">
    <property type="entry name" value="VPS28_C"/>
    <property type="match status" value="1"/>
</dbReference>
<dbReference type="EMBL" id="GL883010">
    <property type="protein sequence ID" value="EGG21890.1"/>
    <property type="molecule type" value="Genomic_DNA"/>
</dbReference>
<dbReference type="InterPro" id="IPR038358">
    <property type="entry name" value="VPS28_N_sf"/>
</dbReference>
<feature type="transmembrane region" description="Helical" evidence="7">
    <location>
        <begin position="160"/>
        <end position="182"/>
    </location>
</feature>
<dbReference type="InterPro" id="IPR037202">
    <property type="entry name" value="ESCRT_assembly_dom"/>
</dbReference>
<dbReference type="RefSeq" id="XP_004359741.1">
    <property type="nucleotide sequence ID" value="XM_004359684.1"/>
</dbReference>
<dbReference type="GO" id="GO:0043328">
    <property type="term" value="P:protein transport to vacuole involved in ubiquitin-dependent protein catabolic process via the multivesicular body sorting pathway"/>
    <property type="evidence" value="ECO:0007669"/>
    <property type="project" value="TreeGrafter"/>
</dbReference>
<keyword evidence="2 5" id="KW-0813">Transport</keyword>
<reference evidence="11" key="1">
    <citation type="journal article" date="2011" name="Genome Res.">
        <title>Phylogeny-wide analysis of social amoeba genomes highlights ancient origins for complex intercellular communication.</title>
        <authorList>
            <person name="Heidel A.J."/>
            <person name="Lawal H.M."/>
            <person name="Felder M."/>
            <person name="Schilde C."/>
            <person name="Helps N.R."/>
            <person name="Tunggal B."/>
            <person name="Rivero F."/>
            <person name="John U."/>
            <person name="Schleicher M."/>
            <person name="Eichinger L."/>
            <person name="Platzer M."/>
            <person name="Noegel A.A."/>
            <person name="Schaap P."/>
            <person name="Gloeckner G."/>
        </authorList>
    </citation>
    <scope>NUCLEOTIDE SEQUENCE [LARGE SCALE GENOMIC DNA]</scope>
    <source>
        <strain evidence="11">SH3</strain>
    </source>
</reference>
<feature type="region of interest" description="Disordered" evidence="6">
    <location>
        <begin position="213"/>
        <end position="247"/>
    </location>
</feature>
<feature type="region of interest" description="Disordered" evidence="6">
    <location>
        <begin position="114"/>
        <end position="140"/>
    </location>
</feature>
<keyword evidence="3" id="KW-0967">Endosome</keyword>
<keyword evidence="7" id="KW-0472">Membrane</keyword>
<dbReference type="AlphaFoldDB" id="F4PUM6"/>
<feature type="region of interest" description="Disordered" evidence="6">
    <location>
        <begin position="1"/>
        <end position="68"/>
    </location>
</feature>
<dbReference type="FunFam" id="1.20.120.1130:FF:000001">
    <property type="entry name" value="Vacuolar protein sorting-associated protein 28 homolog"/>
    <property type="match status" value="1"/>
</dbReference>
<evidence type="ECO:0000259" key="9">
    <source>
        <dbReference type="PROSITE" id="PS51313"/>
    </source>
</evidence>
<dbReference type="GO" id="GO:0044877">
    <property type="term" value="F:protein-containing complex binding"/>
    <property type="evidence" value="ECO:0007669"/>
    <property type="project" value="TreeGrafter"/>
</dbReference>
<feature type="compositionally biased region" description="Low complexity" evidence="6">
    <location>
        <begin position="236"/>
        <end position="247"/>
    </location>
</feature>
<evidence type="ECO:0000313" key="11">
    <source>
        <dbReference type="Proteomes" id="UP000007797"/>
    </source>
</evidence>
<dbReference type="Gene3D" id="1.20.1440.200">
    <property type="match status" value="1"/>
</dbReference>
<comment type="subcellular location">
    <subcellularLocation>
        <location evidence="1">Endosome</location>
    </subcellularLocation>
</comment>
<dbReference type="STRING" id="1054147.F4PUM6"/>
<dbReference type="Gene3D" id="1.20.120.1130">
    <property type="match status" value="1"/>
</dbReference>
<evidence type="ECO:0000256" key="4">
    <source>
        <dbReference type="ARBA" id="ARBA00022927"/>
    </source>
</evidence>
<keyword evidence="7" id="KW-1133">Transmembrane helix</keyword>
<gene>
    <name evidence="10" type="primary">vps28</name>
    <name evidence="10" type="ORF">DFA_01776</name>
</gene>
<feature type="compositionally biased region" description="Polar residues" evidence="6">
    <location>
        <begin position="1"/>
        <end position="12"/>
    </location>
</feature>
<dbReference type="Pfam" id="PF03997">
    <property type="entry name" value="VPS28"/>
    <property type="match status" value="1"/>
</dbReference>
<organism evidence="10 11">
    <name type="scientific">Cavenderia fasciculata</name>
    <name type="common">Slime mold</name>
    <name type="synonym">Dictyostelium fasciculatum</name>
    <dbReference type="NCBI Taxonomy" id="261658"/>
    <lineage>
        <taxon>Eukaryota</taxon>
        <taxon>Amoebozoa</taxon>
        <taxon>Evosea</taxon>
        <taxon>Eumycetozoa</taxon>
        <taxon>Dictyostelia</taxon>
        <taxon>Acytosteliales</taxon>
        <taxon>Cavenderiaceae</taxon>
        <taxon>Cavenderia</taxon>
    </lineage>
</organism>
<feature type="compositionally biased region" description="Low complexity" evidence="6">
    <location>
        <begin position="114"/>
        <end position="134"/>
    </location>
</feature>
<proteinExistence type="inferred from homology"/>
<feature type="compositionally biased region" description="Polar residues" evidence="6">
    <location>
        <begin position="213"/>
        <end position="234"/>
    </location>
</feature>
<keyword evidence="11" id="KW-1185">Reference proteome</keyword>
<feature type="domain" description="VPS28 C-terminal" evidence="8">
    <location>
        <begin position="381"/>
        <end position="476"/>
    </location>
</feature>
<dbReference type="InterPro" id="IPR037206">
    <property type="entry name" value="VPS28_C_sf"/>
</dbReference>
<evidence type="ECO:0000256" key="7">
    <source>
        <dbReference type="SAM" id="Phobius"/>
    </source>
</evidence>
<keyword evidence="7" id="KW-0812">Transmembrane</keyword>
<dbReference type="PANTHER" id="PTHR12937:SF0">
    <property type="entry name" value="VACUOLAR PROTEIN SORTING-ASSOCIATED PROTEIN 28 HOMOLOG"/>
    <property type="match status" value="1"/>
</dbReference>
<evidence type="ECO:0000256" key="6">
    <source>
        <dbReference type="SAM" id="MobiDB-lite"/>
    </source>
</evidence>
<dbReference type="Proteomes" id="UP000007797">
    <property type="component" value="Unassembled WGS sequence"/>
</dbReference>
<dbReference type="InterPro" id="IPR017899">
    <property type="entry name" value="VPS28_C"/>
</dbReference>
<evidence type="ECO:0000256" key="1">
    <source>
        <dbReference type="ARBA" id="ARBA00004177"/>
    </source>
</evidence>
<dbReference type="GeneID" id="14873909"/>
<sequence>MNINDTPQQVSPTLVGLKTHHRRSSSNSSSVQQQQIQPQQQIPQQQPQQQQQSQQIYHYPPSQQSQQQSGIIMNRNNSFFNIISLGTQSTPPSQPQPPSSVILTSATPIINSNSNIVNNNVDNSSSSSTTTTTDACTPPARKKYKPLQRFHNANHDQTVFYGWIIIIVTCLFFVLSTYALVISKFIPDTGNRILDFIKYDCFYKHRDKSSYYNPNLPPSYTQSQQIKQQSNIRPINNGNNNNNGNGYHNGNGNMVPLSMSPPNSNNNNMMMMKEVKLCNNNKDREMYDNLAELYSIVKVTEHLEKAYIRDSVLPKDYTTACSKLIAQFKTSQTLLKDNVPNINTFMRDYNLDCKAAYERLVNKGYPSTLEHNVHTDSNDTKMAKNVAETVQFFITTMDSVRLKFVAVDNIHPLLSDLLESLNRNTWLPNFEGKEKIMFWMTTLNKMKASEELDEDQTRQLLFDLDSSYNAFYKAIKS</sequence>
<dbReference type="InterPro" id="IPR007143">
    <property type="entry name" value="Vps28"/>
</dbReference>